<dbReference type="InterPro" id="IPR043502">
    <property type="entry name" value="DNA/RNA_pol_sf"/>
</dbReference>
<dbReference type="Pfam" id="PF17919">
    <property type="entry name" value="RT_RNaseH_2"/>
    <property type="match status" value="1"/>
</dbReference>
<dbReference type="InterPro" id="IPR050951">
    <property type="entry name" value="Retrovirus_Pol_polyprotein"/>
</dbReference>
<dbReference type="Gene3D" id="3.10.20.370">
    <property type="match status" value="1"/>
</dbReference>
<evidence type="ECO:0000313" key="5">
    <source>
        <dbReference type="Proteomes" id="UP000801492"/>
    </source>
</evidence>
<keyword evidence="5" id="KW-1185">Reference proteome</keyword>
<dbReference type="EC" id="2.7.7.49" evidence="1"/>
<dbReference type="GO" id="GO:0003964">
    <property type="term" value="F:RNA-directed DNA polymerase activity"/>
    <property type="evidence" value="ECO:0007669"/>
    <property type="project" value="UniProtKB-EC"/>
</dbReference>
<feature type="domain" description="Reverse transcriptase/retrotransposon-derived protein RNase H-like" evidence="2">
    <location>
        <begin position="78"/>
        <end position="164"/>
    </location>
</feature>
<dbReference type="SUPFAM" id="SSF56672">
    <property type="entry name" value="DNA/RNA polymerases"/>
    <property type="match status" value="1"/>
</dbReference>
<proteinExistence type="predicted"/>
<dbReference type="InterPro" id="IPR012337">
    <property type="entry name" value="RNaseH-like_sf"/>
</dbReference>
<protein>
    <recommendedName>
        <fullName evidence="1">RNA-directed DNA polymerase</fullName>
        <ecNumber evidence="1">2.7.7.49</ecNumber>
    </recommendedName>
</protein>
<gene>
    <name evidence="4" type="ORF">ILUMI_03114</name>
</gene>
<dbReference type="PANTHER" id="PTHR37984:SF11">
    <property type="entry name" value="INTEGRASE CATALYTIC DOMAIN-CONTAINING PROTEIN"/>
    <property type="match status" value="1"/>
</dbReference>
<evidence type="ECO:0000259" key="2">
    <source>
        <dbReference type="Pfam" id="PF17919"/>
    </source>
</evidence>
<evidence type="ECO:0000259" key="3">
    <source>
        <dbReference type="Pfam" id="PF17921"/>
    </source>
</evidence>
<reference evidence="4" key="1">
    <citation type="submission" date="2019-08" db="EMBL/GenBank/DDBJ databases">
        <title>The genome of the North American firefly Photinus pyralis.</title>
        <authorList>
            <consortium name="Photinus pyralis genome working group"/>
            <person name="Fallon T.R."/>
            <person name="Sander Lower S.E."/>
            <person name="Weng J.-K."/>
        </authorList>
    </citation>
    <scope>NUCLEOTIDE SEQUENCE</scope>
    <source>
        <strain evidence="4">TRF0915ILg1</strain>
        <tissue evidence="4">Whole body</tissue>
    </source>
</reference>
<dbReference type="GO" id="GO:0042575">
    <property type="term" value="C:DNA polymerase complex"/>
    <property type="evidence" value="ECO:0007669"/>
    <property type="project" value="UniProtKB-ARBA"/>
</dbReference>
<evidence type="ECO:0000313" key="4">
    <source>
        <dbReference type="EMBL" id="KAF2903070.1"/>
    </source>
</evidence>
<dbReference type="Pfam" id="PF17921">
    <property type="entry name" value="Integrase_H2C2"/>
    <property type="match status" value="1"/>
</dbReference>
<dbReference type="InterPro" id="IPR041577">
    <property type="entry name" value="RT_RNaseH_2"/>
</dbReference>
<organism evidence="4 5">
    <name type="scientific">Ignelater luminosus</name>
    <name type="common">Cucubano</name>
    <name type="synonym">Pyrophorus luminosus</name>
    <dbReference type="NCBI Taxonomy" id="2038154"/>
    <lineage>
        <taxon>Eukaryota</taxon>
        <taxon>Metazoa</taxon>
        <taxon>Ecdysozoa</taxon>
        <taxon>Arthropoda</taxon>
        <taxon>Hexapoda</taxon>
        <taxon>Insecta</taxon>
        <taxon>Pterygota</taxon>
        <taxon>Neoptera</taxon>
        <taxon>Endopterygota</taxon>
        <taxon>Coleoptera</taxon>
        <taxon>Polyphaga</taxon>
        <taxon>Elateriformia</taxon>
        <taxon>Elateroidea</taxon>
        <taxon>Elateridae</taxon>
        <taxon>Agrypninae</taxon>
        <taxon>Pyrophorini</taxon>
        <taxon>Ignelater</taxon>
    </lineage>
</organism>
<dbReference type="Proteomes" id="UP000801492">
    <property type="component" value="Unassembled WGS sequence"/>
</dbReference>
<evidence type="ECO:0000256" key="1">
    <source>
        <dbReference type="ARBA" id="ARBA00012493"/>
    </source>
</evidence>
<dbReference type="PANTHER" id="PTHR37984">
    <property type="entry name" value="PROTEIN CBG26694"/>
    <property type="match status" value="1"/>
</dbReference>
<dbReference type="SUPFAM" id="SSF53098">
    <property type="entry name" value="Ribonuclease H-like"/>
    <property type="match status" value="1"/>
</dbReference>
<dbReference type="Gene3D" id="1.10.340.70">
    <property type="match status" value="1"/>
</dbReference>
<dbReference type="EMBL" id="VTPC01001116">
    <property type="protein sequence ID" value="KAF2903070.1"/>
    <property type="molecule type" value="Genomic_DNA"/>
</dbReference>
<dbReference type="AlphaFoldDB" id="A0A8K0DMG8"/>
<dbReference type="GO" id="GO:0003676">
    <property type="term" value="F:nucleic acid binding"/>
    <property type="evidence" value="ECO:0007669"/>
    <property type="project" value="InterPro"/>
</dbReference>
<accession>A0A8K0DMG8</accession>
<feature type="domain" description="Integrase zinc-binding" evidence="3">
    <location>
        <begin position="192"/>
        <end position="239"/>
    </location>
</feature>
<dbReference type="InterPro" id="IPR041588">
    <property type="entry name" value="Integrase_H2C2"/>
</dbReference>
<dbReference type="Gene3D" id="3.30.420.10">
    <property type="entry name" value="Ribonuclease H-like superfamily/Ribonuclease H"/>
    <property type="match status" value="1"/>
</dbReference>
<dbReference type="OrthoDB" id="6756070at2759"/>
<dbReference type="InterPro" id="IPR036397">
    <property type="entry name" value="RNaseH_sf"/>
</dbReference>
<sequence>MDLIEYKKCTKANCTSRRRNHLFAGISTDQTIEKTLMKAMSIEGALLNVAQKALSTNELNELFLQKISSKELKKDIDVLHLKQQLSDARKIAYFDIKKHTQLYVDAGPTGTAAILSQESNDSTEIVAYASRTLPAVERRYSQIKRKTLAVTWSIQYFHLYLLQNTRSAPSARIERLCLRIQCHIDVLPQSLQYREVTLAYKGHFGIVKTKQLLRSSIWFLNIDHATETYIKNCLACQSITPTNARNPVEPTVIPTSLFEQVDVDYAGPYNRKYVFLLVNEFSRYLIAETVNSTEFHSLKPILKILKFDNGPPFNGNEFKEFLSEYNIKHQRVTPFWPEANVPQALQAPLVKESQSLQPLHKGYLTETDITSLETESVYEATSIIYQTVIPSTVQAVTPNDQEIYFQKPAKALQKVFSSKSAFYNRGKNKFGEIFERNKDLQDAAEKMIFQPKNENGSRMLRPVTMNQQTVSENLLKIIFCSCKAGCGAACGRKKYGLPCTAGTAVC</sequence>
<comment type="caution">
    <text evidence="4">The sequence shown here is derived from an EMBL/GenBank/DDBJ whole genome shotgun (WGS) entry which is preliminary data.</text>
</comment>
<name>A0A8K0DMG8_IGNLU</name>